<comment type="caution">
    <text evidence="2">The sequence shown here is derived from an EMBL/GenBank/DDBJ whole genome shotgun (WGS) entry which is preliminary data.</text>
</comment>
<evidence type="ECO:0000256" key="1">
    <source>
        <dbReference type="SAM" id="MobiDB-lite"/>
    </source>
</evidence>
<organism evidence="2 3">
    <name type="scientific">Streptomyces regalis</name>
    <dbReference type="NCBI Taxonomy" id="68262"/>
    <lineage>
        <taxon>Bacteria</taxon>
        <taxon>Bacillati</taxon>
        <taxon>Actinomycetota</taxon>
        <taxon>Actinomycetes</taxon>
        <taxon>Kitasatosporales</taxon>
        <taxon>Streptomycetaceae</taxon>
        <taxon>Streptomyces</taxon>
    </lineage>
</organism>
<dbReference type="Proteomes" id="UP000053923">
    <property type="component" value="Unassembled WGS sequence"/>
</dbReference>
<protein>
    <submittedName>
        <fullName evidence="2">Uncharacterized protein</fullName>
    </submittedName>
</protein>
<dbReference type="EMBL" id="LLZG01000384">
    <property type="protein sequence ID" value="KUL23733.1"/>
    <property type="molecule type" value="Genomic_DNA"/>
</dbReference>
<feature type="region of interest" description="Disordered" evidence="1">
    <location>
        <begin position="1"/>
        <end position="20"/>
    </location>
</feature>
<keyword evidence="3" id="KW-1185">Reference proteome</keyword>
<dbReference type="AlphaFoldDB" id="A0A101JBG9"/>
<proteinExistence type="predicted"/>
<name>A0A101JBG9_9ACTN</name>
<evidence type="ECO:0000313" key="3">
    <source>
        <dbReference type="Proteomes" id="UP000053923"/>
    </source>
</evidence>
<sequence length="73" mass="8178">MIRDADGGGRAPSLSDDQMETRLVTRMERQRLLRERPNTLSERGIDISREFAKPWTDEVIRAADVVSMSCGGA</sequence>
<evidence type="ECO:0000313" key="2">
    <source>
        <dbReference type="EMBL" id="KUL23733.1"/>
    </source>
</evidence>
<gene>
    <name evidence="2" type="ORF">ADL12_38835</name>
</gene>
<accession>A0A101JBG9</accession>
<reference evidence="3" key="1">
    <citation type="submission" date="2015-10" db="EMBL/GenBank/DDBJ databases">
        <authorList>
            <person name="Ju K.-S."/>
            <person name="Doroghazi J.R."/>
            <person name="Metcalf W.W."/>
        </authorList>
    </citation>
    <scope>NUCLEOTIDE SEQUENCE [LARGE SCALE GENOMIC DNA]</scope>
    <source>
        <strain evidence="3">NRRL 3151</strain>
    </source>
</reference>